<evidence type="ECO:0000313" key="2">
    <source>
        <dbReference type="EMBL" id="CAF1061049.1"/>
    </source>
</evidence>
<dbReference type="InterPro" id="IPR014710">
    <property type="entry name" value="RmlC-like_jellyroll"/>
</dbReference>
<sequence length="174" mass="19913">MLFSSPIVYMDGTFSKSPKYFKQIYILHVVLFDICLPYVFCLLVNKKDGSALITSFANEDEYDTFHVNEDEAFFVPSEYLHHIEHLKKVSTTAVVIDFSHELSEAFNFSSAFSAMSSSVLDNTLQLSAAEWKDVIKQGEETVIGRMKNLRSVGHDNMYLYPNKYKLDLKKISPT</sequence>
<evidence type="ECO:0000256" key="1">
    <source>
        <dbReference type="SAM" id="Phobius"/>
    </source>
</evidence>
<name>A0A820C9X9_9BILA</name>
<organism evidence="3 4">
    <name type="scientific">Adineta steineri</name>
    <dbReference type="NCBI Taxonomy" id="433720"/>
    <lineage>
        <taxon>Eukaryota</taxon>
        <taxon>Metazoa</taxon>
        <taxon>Spiralia</taxon>
        <taxon>Gnathifera</taxon>
        <taxon>Rotifera</taxon>
        <taxon>Eurotatoria</taxon>
        <taxon>Bdelloidea</taxon>
        <taxon>Adinetida</taxon>
        <taxon>Adinetidae</taxon>
        <taxon>Adineta</taxon>
    </lineage>
</organism>
<dbReference type="Proteomes" id="UP000663881">
    <property type="component" value="Unassembled WGS sequence"/>
</dbReference>
<evidence type="ECO:0000313" key="3">
    <source>
        <dbReference type="EMBL" id="CAF4212585.1"/>
    </source>
</evidence>
<dbReference type="Gene3D" id="2.60.120.10">
    <property type="entry name" value="Jelly Rolls"/>
    <property type="match status" value="1"/>
</dbReference>
<reference evidence="3" key="1">
    <citation type="submission" date="2021-02" db="EMBL/GenBank/DDBJ databases">
        <authorList>
            <person name="Nowell W R."/>
        </authorList>
    </citation>
    <scope>NUCLEOTIDE SEQUENCE</scope>
</reference>
<gene>
    <name evidence="3" type="ORF">OKA104_LOCUS41602</name>
    <name evidence="2" type="ORF">VCS650_LOCUS17944</name>
</gene>
<dbReference type="AlphaFoldDB" id="A0A820C9X9"/>
<dbReference type="EMBL" id="CAJNON010000168">
    <property type="protein sequence ID" value="CAF1061049.1"/>
    <property type="molecule type" value="Genomic_DNA"/>
</dbReference>
<dbReference type="OrthoDB" id="6626447at2759"/>
<feature type="transmembrane region" description="Helical" evidence="1">
    <location>
        <begin position="24"/>
        <end position="44"/>
    </location>
</feature>
<dbReference type="SUPFAM" id="SSF51182">
    <property type="entry name" value="RmlC-like cupins"/>
    <property type="match status" value="1"/>
</dbReference>
<keyword evidence="1" id="KW-1133">Transmembrane helix</keyword>
<proteinExistence type="predicted"/>
<keyword evidence="1" id="KW-0812">Transmembrane</keyword>
<protein>
    <submittedName>
        <fullName evidence="3">Uncharacterized protein</fullName>
    </submittedName>
</protein>
<accession>A0A820C9X9</accession>
<keyword evidence="1" id="KW-0472">Membrane</keyword>
<dbReference type="Proteomes" id="UP000663891">
    <property type="component" value="Unassembled WGS sequence"/>
</dbReference>
<dbReference type="EMBL" id="CAJOAY010009901">
    <property type="protein sequence ID" value="CAF4212585.1"/>
    <property type="molecule type" value="Genomic_DNA"/>
</dbReference>
<evidence type="ECO:0000313" key="4">
    <source>
        <dbReference type="Proteomes" id="UP000663881"/>
    </source>
</evidence>
<comment type="caution">
    <text evidence="3">The sequence shown here is derived from an EMBL/GenBank/DDBJ whole genome shotgun (WGS) entry which is preliminary data.</text>
</comment>
<dbReference type="InterPro" id="IPR011051">
    <property type="entry name" value="RmlC_Cupin_sf"/>
</dbReference>